<name>A0A138AXV5_9ACTN</name>
<protein>
    <recommendedName>
        <fullName evidence="5">Cytoplasmic protein</fullName>
    </recommendedName>
</protein>
<dbReference type="STRING" id="239498.AXK60_03095"/>
<dbReference type="InterPro" id="IPR009362">
    <property type="entry name" value="YhcG_C"/>
</dbReference>
<dbReference type="AlphaFoldDB" id="A0A138AXV5"/>
<dbReference type="InterPro" id="IPR053148">
    <property type="entry name" value="PD-DEXK-like_domain"/>
</dbReference>
<evidence type="ECO:0000259" key="2">
    <source>
        <dbReference type="Pfam" id="PF17761"/>
    </source>
</evidence>
<proteinExistence type="predicted"/>
<dbReference type="OrthoDB" id="9801263at2"/>
<reference evidence="4" key="1">
    <citation type="submission" date="2016-02" db="EMBL/GenBank/DDBJ databases">
        <authorList>
            <person name="Wen L."/>
            <person name="He K."/>
            <person name="Yang H."/>
        </authorList>
    </citation>
    <scope>NUCLEOTIDE SEQUENCE [LARGE SCALE GENOMIC DNA]</scope>
    <source>
        <strain evidence="4">JCM 15929</strain>
    </source>
</reference>
<dbReference type="GO" id="GO:0003676">
    <property type="term" value="F:nucleic acid binding"/>
    <property type="evidence" value="ECO:0007669"/>
    <property type="project" value="InterPro"/>
</dbReference>
<evidence type="ECO:0000259" key="1">
    <source>
        <dbReference type="Pfam" id="PF06250"/>
    </source>
</evidence>
<evidence type="ECO:0008006" key="5">
    <source>
        <dbReference type="Google" id="ProtNLM"/>
    </source>
</evidence>
<dbReference type="InterPro" id="IPR011856">
    <property type="entry name" value="tRNA_endonuc-like_dom_sf"/>
</dbReference>
<dbReference type="Pfam" id="PF17761">
    <property type="entry name" value="DUF1016_N"/>
    <property type="match status" value="1"/>
</dbReference>
<dbReference type="Gene3D" id="3.40.1350.10">
    <property type="match status" value="1"/>
</dbReference>
<comment type="caution">
    <text evidence="3">The sequence shown here is derived from an EMBL/GenBank/DDBJ whole genome shotgun (WGS) entry which is preliminary data.</text>
</comment>
<organism evidence="3 4">
    <name type="scientific">Tsukamurella pseudospumae</name>
    <dbReference type="NCBI Taxonomy" id="239498"/>
    <lineage>
        <taxon>Bacteria</taxon>
        <taxon>Bacillati</taxon>
        <taxon>Actinomycetota</taxon>
        <taxon>Actinomycetes</taxon>
        <taxon>Mycobacteriales</taxon>
        <taxon>Tsukamurellaceae</taxon>
        <taxon>Tsukamurella</taxon>
    </lineage>
</organism>
<dbReference type="InterPro" id="IPR041527">
    <property type="entry name" value="YhcG_N"/>
</dbReference>
<dbReference type="Proteomes" id="UP000070258">
    <property type="component" value="Unassembled WGS sequence"/>
</dbReference>
<evidence type="ECO:0000313" key="4">
    <source>
        <dbReference type="Proteomes" id="UP000070258"/>
    </source>
</evidence>
<accession>A0A138AXV5</accession>
<gene>
    <name evidence="3" type="ORF">AXK60_03095</name>
</gene>
<dbReference type="Pfam" id="PF06250">
    <property type="entry name" value="YhcG_C"/>
    <property type="match status" value="1"/>
</dbReference>
<evidence type="ECO:0000313" key="3">
    <source>
        <dbReference type="EMBL" id="KXP15243.1"/>
    </source>
</evidence>
<feature type="domain" description="YhcG PDDEXK nuclease" evidence="1">
    <location>
        <begin position="170"/>
        <end position="318"/>
    </location>
</feature>
<feature type="domain" description="YhcG N-terminal" evidence="2">
    <location>
        <begin position="17"/>
        <end position="152"/>
    </location>
</feature>
<dbReference type="RefSeq" id="WP_068569933.1">
    <property type="nucleotide sequence ID" value="NZ_LSRF01000001.1"/>
</dbReference>
<sequence>MGELVAARGSGELFEQVSVLIEDTRTAVAAQANVALTLMNWQIGCLVGTEVLAGERAEYAQEIVATLSPQLTERFGRGFDKSSLHRMVRFDQVFPDRQIVATLGQQLSWSHFKVLLPVYSAEARAFYVQQALDARLSVRALRELIGRQGFERREIANAQTAGGSAVPLDSFRDPYLLDFLGLKDVHAERDLEEALIREMETFLLEVGNGWTFVARQKRMTVGEDDFTLDLLFYSRPLRRLIAVELKVGKFRPAFKGQMDLYLKWLNRYERRDDEEAPLGLILCTEASREQVELLEMHKDGIVVAEYWTALPPKDELQRRITQIYRDAQERVARRSFGAARNTDEESG</sequence>
<dbReference type="PANTHER" id="PTHR30547:SF5">
    <property type="entry name" value="NUCLEASE YHCG-RELATED"/>
    <property type="match status" value="1"/>
</dbReference>
<dbReference type="EMBL" id="LSRF01000001">
    <property type="protein sequence ID" value="KXP15243.1"/>
    <property type="molecule type" value="Genomic_DNA"/>
</dbReference>
<dbReference type="PANTHER" id="PTHR30547">
    <property type="entry name" value="UNCHARACTERIZED PROTEIN YHCG-RELATED"/>
    <property type="match status" value="1"/>
</dbReference>